<dbReference type="InterPro" id="IPR050176">
    <property type="entry name" value="LTTR"/>
</dbReference>
<dbReference type="PROSITE" id="PS50931">
    <property type="entry name" value="HTH_LYSR"/>
    <property type="match status" value="1"/>
</dbReference>
<dbReference type="PANTHER" id="PTHR30579">
    <property type="entry name" value="TRANSCRIPTIONAL REGULATOR"/>
    <property type="match status" value="1"/>
</dbReference>
<evidence type="ECO:0000256" key="3">
    <source>
        <dbReference type="ARBA" id="ARBA00023125"/>
    </source>
</evidence>
<keyword evidence="3" id="KW-0238">DNA-binding</keyword>
<evidence type="ECO:0000256" key="1">
    <source>
        <dbReference type="ARBA" id="ARBA00009437"/>
    </source>
</evidence>
<evidence type="ECO:0000256" key="4">
    <source>
        <dbReference type="ARBA" id="ARBA00023163"/>
    </source>
</evidence>
<dbReference type="PANTHER" id="PTHR30579:SF7">
    <property type="entry name" value="HTH-TYPE TRANSCRIPTIONAL REGULATOR LRHA-RELATED"/>
    <property type="match status" value="1"/>
</dbReference>
<evidence type="ECO:0000259" key="5">
    <source>
        <dbReference type="PROSITE" id="PS50931"/>
    </source>
</evidence>
<sequence>MASPLFQLDQLRTLVAVVEAGSLSAGAPQVFLSASAVSEQLRKLEQQAGQSLLLRSKAGVQPTPAGQRLLAWGRQMLALNDEAYRDLHGVPLAGVLRLGVTDYFRPSELSGLLARLQARYPGVSLQVSVLKSGLIEAAYAAGELDVGITLRVMGAGSARTGQLLRREPLQWLAAPGWRPEPGQALRLLALPDSCSLHQFTVGLLQRRRVPYVVALQASGVAGLQSALAAGLGLACLNASAQAPGVQALAAPHGLPALPQAGFWVLPARSGETEFVRQARTLVLADLA</sequence>
<evidence type="ECO:0000313" key="7">
    <source>
        <dbReference type="Proteomes" id="UP001528672"/>
    </source>
</evidence>
<name>A0ABT5MIH1_9BURK</name>
<feature type="domain" description="HTH lysR-type" evidence="5">
    <location>
        <begin position="6"/>
        <end position="63"/>
    </location>
</feature>
<keyword evidence="7" id="KW-1185">Reference proteome</keyword>
<evidence type="ECO:0000256" key="2">
    <source>
        <dbReference type="ARBA" id="ARBA00023015"/>
    </source>
</evidence>
<dbReference type="InterPro" id="IPR000847">
    <property type="entry name" value="LysR_HTH_N"/>
</dbReference>
<dbReference type="RefSeq" id="WP_273928104.1">
    <property type="nucleotide sequence ID" value="NZ_JAQSIO010000007.1"/>
</dbReference>
<accession>A0ABT5MIH1</accession>
<dbReference type="Gene3D" id="3.40.190.10">
    <property type="entry name" value="Periplasmic binding protein-like II"/>
    <property type="match status" value="2"/>
</dbReference>
<dbReference type="EMBL" id="JAQSIO010000007">
    <property type="protein sequence ID" value="MDD0816380.1"/>
    <property type="molecule type" value="Genomic_DNA"/>
</dbReference>
<keyword evidence="4" id="KW-0804">Transcription</keyword>
<evidence type="ECO:0000313" key="6">
    <source>
        <dbReference type="EMBL" id="MDD0816380.1"/>
    </source>
</evidence>
<reference evidence="6 7" key="1">
    <citation type="submission" date="2023-02" db="EMBL/GenBank/DDBJ databases">
        <title>Bacterial whole genome sequence for Curvibacter sp. HBC28.</title>
        <authorList>
            <person name="Le V."/>
            <person name="Ko S.-R."/>
            <person name="Ahn C.-Y."/>
            <person name="Oh H.-M."/>
        </authorList>
    </citation>
    <scope>NUCLEOTIDE SEQUENCE [LARGE SCALE GENOMIC DNA]</scope>
    <source>
        <strain evidence="6 7">HBC28</strain>
    </source>
</reference>
<organism evidence="6 7">
    <name type="scientific">Curvibacter microcysteis</name>
    <dbReference type="NCBI Taxonomy" id="3026419"/>
    <lineage>
        <taxon>Bacteria</taxon>
        <taxon>Pseudomonadati</taxon>
        <taxon>Pseudomonadota</taxon>
        <taxon>Betaproteobacteria</taxon>
        <taxon>Burkholderiales</taxon>
        <taxon>Comamonadaceae</taxon>
        <taxon>Curvibacter</taxon>
    </lineage>
</organism>
<protein>
    <submittedName>
        <fullName evidence="6">LysR substrate-binding domain-containing protein</fullName>
    </submittedName>
</protein>
<dbReference type="Pfam" id="PF00126">
    <property type="entry name" value="HTH_1"/>
    <property type="match status" value="1"/>
</dbReference>
<dbReference type="InterPro" id="IPR036388">
    <property type="entry name" value="WH-like_DNA-bd_sf"/>
</dbReference>
<dbReference type="Proteomes" id="UP001528672">
    <property type="component" value="Unassembled WGS sequence"/>
</dbReference>
<dbReference type="Gene3D" id="1.10.10.10">
    <property type="entry name" value="Winged helix-like DNA-binding domain superfamily/Winged helix DNA-binding domain"/>
    <property type="match status" value="1"/>
</dbReference>
<dbReference type="Pfam" id="PF03466">
    <property type="entry name" value="LysR_substrate"/>
    <property type="match status" value="1"/>
</dbReference>
<dbReference type="InterPro" id="IPR005119">
    <property type="entry name" value="LysR_subst-bd"/>
</dbReference>
<comment type="caution">
    <text evidence="6">The sequence shown here is derived from an EMBL/GenBank/DDBJ whole genome shotgun (WGS) entry which is preliminary data.</text>
</comment>
<comment type="similarity">
    <text evidence="1">Belongs to the LysR transcriptional regulatory family.</text>
</comment>
<dbReference type="InterPro" id="IPR036390">
    <property type="entry name" value="WH_DNA-bd_sf"/>
</dbReference>
<proteinExistence type="inferred from homology"/>
<gene>
    <name evidence="6" type="ORF">PSQ39_17200</name>
</gene>
<keyword evidence="2" id="KW-0805">Transcription regulation</keyword>
<dbReference type="SUPFAM" id="SSF53850">
    <property type="entry name" value="Periplasmic binding protein-like II"/>
    <property type="match status" value="1"/>
</dbReference>
<dbReference type="SUPFAM" id="SSF46785">
    <property type="entry name" value="Winged helix' DNA-binding domain"/>
    <property type="match status" value="1"/>
</dbReference>